<feature type="domain" description="Hedgehog/Intein (Hint)" evidence="1">
    <location>
        <begin position="105"/>
        <end position="251"/>
    </location>
</feature>
<dbReference type="InterPro" id="IPR010221">
    <property type="entry name" value="VCBS_dom"/>
</dbReference>
<protein>
    <submittedName>
        <fullName evidence="2">Calcium-binding protein</fullName>
    </submittedName>
</protein>
<reference evidence="2 3" key="1">
    <citation type="submission" date="2020-02" db="EMBL/GenBank/DDBJ databases">
        <title>Rhodobacter translucens sp. nov., a novel bacterium isolated from activated sludge.</title>
        <authorList>
            <person name="Liu J."/>
        </authorList>
    </citation>
    <scope>NUCLEOTIDE SEQUENCE [LARGE SCALE GENOMIC DNA]</scope>
    <source>
        <strain evidence="2 3">HX-7-19</strain>
    </source>
</reference>
<evidence type="ECO:0000259" key="1">
    <source>
        <dbReference type="Pfam" id="PF13403"/>
    </source>
</evidence>
<dbReference type="AlphaFoldDB" id="A0A6M1U4W3"/>
<proteinExistence type="predicted"/>
<dbReference type="EMBL" id="JAALFE010000022">
    <property type="protein sequence ID" value="NGQ92744.1"/>
    <property type="molecule type" value="Genomic_DNA"/>
</dbReference>
<accession>A0A6M1U4W3</accession>
<evidence type="ECO:0000313" key="3">
    <source>
        <dbReference type="Proteomes" id="UP000474758"/>
    </source>
</evidence>
<dbReference type="Gene3D" id="2.60.40.10">
    <property type="entry name" value="Immunoglobulins"/>
    <property type="match status" value="1"/>
</dbReference>
<dbReference type="NCBIfam" id="TIGR01965">
    <property type="entry name" value="VCBS_repeat"/>
    <property type="match status" value="1"/>
</dbReference>
<dbReference type="InterPro" id="IPR036844">
    <property type="entry name" value="Hint_dom_sf"/>
</dbReference>
<name>A0A6M1U4W3_9RHOB</name>
<gene>
    <name evidence="2" type="ORF">G5V65_17765</name>
</gene>
<keyword evidence="3" id="KW-1185">Reference proteome</keyword>
<dbReference type="SUPFAM" id="SSF51294">
    <property type="entry name" value="Hedgehog/intein (Hint) domain"/>
    <property type="match status" value="1"/>
</dbReference>
<sequence length="318" mass="33012">MGSPPNIGGVISGSVLEDSGAVVTGQLTETANNWGNTWSISSGASYGTVTINPSTGLWSYVLNNAHPVVDALDGGDTLTDIFVVAVSDAVGSDTQTITITINGITCFASDTLMDTAEGPRAAGQIRAGDLVRTRDHGLQPVRWAGMRRVSRAEMIARPALQPVRIAAGALGPGVPGADVTVSRQHRILIASPVAHLLLDESEVLVPAHALAGLPGVDQVLPEAGVDYVHLLFDRHEVVMAEGLASESFYPGPQAMEMLAPEDRATVAALVAAQGGMVPARPFPAGRRLRLLVDAFAAPLRAAAGRRAPVATGPRRMAC</sequence>
<dbReference type="InterPro" id="IPR013783">
    <property type="entry name" value="Ig-like_fold"/>
</dbReference>
<dbReference type="Proteomes" id="UP000474758">
    <property type="component" value="Unassembled WGS sequence"/>
</dbReference>
<dbReference type="RefSeq" id="WP_165052789.1">
    <property type="nucleotide sequence ID" value="NZ_JAALFE010000022.1"/>
</dbReference>
<evidence type="ECO:0000313" key="2">
    <source>
        <dbReference type="EMBL" id="NGQ92744.1"/>
    </source>
</evidence>
<dbReference type="Pfam" id="PF13403">
    <property type="entry name" value="Hint_2"/>
    <property type="match status" value="1"/>
</dbReference>
<organism evidence="2 3">
    <name type="scientific">Paragemmobacter kunshanensis</name>
    <dbReference type="NCBI Taxonomy" id="2583234"/>
    <lineage>
        <taxon>Bacteria</taxon>
        <taxon>Pseudomonadati</taxon>
        <taxon>Pseudomonadota</taxon>
        <taxon>Alphaproteobacteria</taxon>
        <taxon>Rhodobacterales</taxon>
        <taxon>Paracoccaceae</taxon>
        <taxon>Paragemmobacter</taxon>
    </lineage>
</organism>
<comment type="caution">
    <text evidence="2">The sequence shown here is derived from an EMBL/GenBank/DDBJ whole genome shotgun (WGS) entry which is preliminary data.</text>
</comment>
<dbReference type="InterPro" id="IPR028992">
    <property type="entry name" value="Hedgehog/Intein_dom"/>
</dbReference>